<dbReference type="Gene3D" id="1.10.443.10">
    <property type="entry name" value="Intergrase catalytic core"/>
    <property type="match status" value="1"/>
</dbReference>
<evidence type="ECO:0000313" key="4">
    <source>
        <dbReference type="EMBL" id="KMV15891.1"/>
    </source>
</evidence>
<dbReference type="PROSITE" id="PS51898">
    <property type="entry name" value="TYR_RECOMBINASE"/>
    <property type="match status" value="1"/>
</dbReference>
<dbReference type="Proteomes" id="UP000037594">
    <property type="component" value="Unassembled WGS sequence"/>
</dbReference>
<dbReference type="OrthoDB" id="9815875at2"/>
<dbReference type="PANTHER" id="PTHR34605:SF4">
    <property type="entry name" value="DNA ADENINE METHYLTRANSFERASE"/>
    <property type="match status" value="1"/>
</dbReference>
<evidence type="ECO:0000313" key="5">
    <source>
        <dbReference type="Proteomes" id="UP000037594"/>
    </source>
</evidence>
<dbReference type="InterPro" id="IPR013762">
    <property type="entry name" value="Integrase-like_cat_sf"/>
</dbReference>
<dbReference type="GO" id="GO:0015074">
    <property type="term" value="P:DNA integration"/>
    <property type="evidence" value="ECO:0007669"/>
    <property type="project" value="InterPro"/>
</dbReference>
<accession>A0A0J8U314</accession>
<comment type="caution">
    <text evidence="4">The sequence shown here is derived from an EMBL/GenBank/DDBJ whole genome shotgun (WGS) entry which is preliminary data.</text>
</comment>
<dbReference type="InterPro" id="IPR052925">
    <property type="entry name" value="Phage_Integrase-like_Recomb"/>
</dbReference>
<dbReference type="SUPFAM" id="SSF56349">
    <property type="entry name" value="DNA breaking-rejoining enzymes"/>
    <property type="match status" value="1"/>
</dbReference>
<keyword evidence="2" id="KW-0233">DNA recombination</keyword>
<dbReference type="RefSeq" id="WP_048896147.1">
    <property type="nucleotide sequence ID" value="NZ_LFOD01000025.1"/>
</dbReference>
<organism evidence="4 5">
    <name type="scientific">Mycolicibacterium conceptionense</name>
    <dbReference type="NCBI Taxonomy" id="451644"/>
    <lineage>
        <taxon>Bacteria</taxon>
        <taxon>Bacillati</taxon>
        <taxon>Actinomycetota</taxon>
        <taxon>Actinomycetes</taxon>
        <taxon>Mycobacteriales</taxon>
        <taxon>Mycobacteriaceae</taxon>
        <taxon>Mycolicibacterium</taxon>
    </lineage>
</organism>
<evidence type="ECO:0000256" key="1">
    <source>
        <dbReference type="ARBA" id="ARBA00023125"/>
    </source>
</evidence>
<dbReference type="PANTHER" id="PTHR34605">
    <property type="entry name" value="PHAGE_INTEGRASE DOMAIN-CONTAINING PROTEIN"/>
    <property type="match status" value="1"/>
</dbReference>
<proteinExistence type="predicted"/>
<feature type="domain" description="Tyr recombinase" evidence="3">
    <location>
        <begin position="133"/>
        <end position="373"/>
    </location>
</feature>
<dbReference type="PATRIC" id="fig|451644.5.peg.4652"/>
<protein>
    <submittedName>
        <fullName evidence="4">Integrase</fullName>
    </submittedName>
</protein>
<sequence>MALPARATDDQAPSLAPAVADRIRRAAQSAQAGGTRRAYQSAWRRFERWCAAQGHTSMPAHPATVAAYLVDAADTFDENGDRAYSPATLSKWSAAIADRHRRHGAEPPTAHEAVRATLAGIKREYATAGDRPRVPRAPLLTADVMELVTVARRQARGWAEQVCERRDSAILLMGFTGAFRRSELVALTGADIVVHRLDGVHVRVRRSKTDQEGAGTVHALPRAEDPARCPACAVVRWMQVVAAFDTGGRPAVIALLGDEPAAPLQHACRGATPRVRDRSPVLRSCRNGVLSEGPLSGAAVHAAVRRRALRAGFDPAVVDQLGAHSLRAGFVTQAARSGADALAIMRQTDHRTPAMVTRYIRESAPLVGNAVTELGL</sequence>
<evidence type="ECO:0000259" key="3">
    <source>
        <dbReference type="PROSITE" id="PS51898"/>
    </source>
</evidence>
<dbReference type="EMBL" id="LFOD01000025">
    <property type="protein sequence ID" value="KMV15891.1"/>
    <property type="molecule type" value="Genomic_DNA"/>
</dbReference>
<reference evidence="4 5" key="1">
    <citation type="submission" date="2015-06" db="EMBL/GenBank/DDBJ databases">
        <title>Genome sequence of Mycobacterium conceptionense strain MLE.</title>
        <authorList>
            <person name="Greninger A.L."/>
            <person name="Cunningham G."/>
            <person name="Chiu C.Y."/>
            <person name="Miller S."/>
        </authorList>
    </citation>
    <scope>NUCLEOTIDE SEQUENCE [LARGE SCALE GENOMIC DNA]</scope>
    <source>
        <strain evidence="4 5">MLE</strain>
    </source>
</reference>
<dbReference type="Gene3D" id="1.10.150.130">
    <property type="match status" value="1"/>
</dbReference>
<dbReference type="GO" id="GO:0003677">
    <property type="term" value="F:DNA binding"/>
    <property type="evidence" value="ECO:0007669"/>
    <property type="project" value="UniProtKB-KW"/>
</dbReference>
<gene>
    <name evidence="4" type="ORF">ACT17_22540</name>
</gene>
<dbReference type="SUPFAM" id="SSF47823">
    <property type="entry name" value="lambda integrase-like, N-terminal domain"/>
    <property type="match status" value="1"/>
</dbReference>
<evidence type="ECO:0000256" key="2">
    <source>
        <dbReference type="ARBA" id="ARBA00023172"/>
    </source>
</evidence>
<dbReference type="Pfam" id="PF00589">
    <property type="entry name" value="Phage_integrase"/>
    <property type="match status" value="1"/>
</dbReference>
<dbReference type="AlphaFoldDB" id="A0A0J8U314"/>
<keyword evidence="1" id="KW-0238">DNA-binding</keyword>
<name>A0A0J8U314_9MYCO</name>
<dbReference type="InterPro" id="IPR010998">
    <property type="entry name" value="Integrase_recombinase_N"/>
</dbReference>
<dbReference type="InterPro" id="IPR011010">
    <property type="entry name" value="DNA_brk_join_enz"/>
</dbReference>
<dbReference type="InterPro" id="IPR002104">
    <property type="entry name" value="Integrase_catalytic"/>
</dbReference>
<dbReference type="GO" id="GO:0006310">
    <property type="term" value="P:DNA recombination"/>
    <property type="evidence" value="ECO:0007669"/>
    <property type="project" value="UniProtKB-KW"/>
</dbReference>